<proteinExistence type="predicted"/>
<name>A0A928YSI3_9SPHI</name>
<keyword evidence="3" id="KW-1185">Reference proteome</keyword>
<sequence length="149" mass="17955">MESKFLSIIEEPSYWVEEVNNILYDGIVRYMEHKKLNRTEFAEYLGISKGRLSQILNSGEVNFSLEKLFYIALKIDKVPQIIFEDKLDYIKQLEKAYKVHYYEHTYDKFKTIELDATIHANAELMHFPNNQSKTYQKDVDYSDYFYEYE</sequence>
<dbReference type="InterPro" id="IPR010982">
    <property type="entry name" value="Lambda_DNA-bd_dom_sf"/>
</dbReference>
<evidence type="ECO:0000259" key="1">
    <source>
        <dbReference type="PROSITE" id="PS50943"/>
    </source>
</evidence>
<dbReference type="PROSITE" id="PS50943">
    <property type="entry name" value="HTH_CROC1"/>
    <property type="match status" value="1"/>
</dbReference>
<evidence type="ECO:0000313" key="3">
    <source>
        <dbReference type="Proteomes" id="UP000616201"/>
    </source>
</evidence>
<accession>A0A928YSI3</accession>
<comment type="caution">
    <text evidence="2">The sequence shown here is derived from an EMBL/GenBank/DDBJ whole genome shotgun (WGS) entry which is preliminary data.</text>
</comment>
<dbReference type="InterPro" id="IPR001387">
    <property type="entry name" value="Cro/C1-type_HTH"/>
</dbReference>
<dbReference type="AlphaFoldDB" id="A0A928YSI3"/>
<dbReference type="Pfam" id="PF01381">
    <property type="entry name" value="HTH_3"/>
    <property type="match status" value="1"/>
</dbReference>
<organism evidence="2 3">
    <name type="scientific">Sphingobacterium hungaricum</name>
    <dbReference type="NCBI Taxonomy" id="2082723"/>
    <lineage>
        <taxon>Bacteria</taxon>
        <taxon>Pseudomonadati</taxon>
        <taxon>Bacteroidota</taxon>
        <taxon>Sphingobacteriia</taxon>
        <taxon>Sphingobacteriales</taxon>
        <taxon>Sphingobacteriaceae</taxon>
        <taxon>Sphingobacterium</taxon>
    </lineage>
</organism>
<dbReference type="CDD" id="cd00093">
    <property type="entry name" value="HTH_XRE"/>
    <property type="match status" value="1"/>
</dbReference>
<dbReference type="EMBL" id="PRDK01000009">
    <property type="protein sequence ID" value="MBE8715290.1"/>
    <property type="molecule type" value="Genomic_DNA"/>
</dbReference>
<dbReference type="GO" id="GO:0003677">
    <property type="term" value="F:DNA binding"/>
    <property type="evidence" value="ECO:0007669"/>
    <property type="project" value="UniProtKB-KW"/>
</dbReference>
<evidence type="ECO:0000313" key="2">
    <source>
        <dbReference type="EMBL" id="MBE8715290.1"/>
    </source>
</evidence>
<keyword evidence="2" id="KW-0238">DNA-binding</keyword>
<dbReference type="Gene3D" id="1.10.260.40">
    <property type="entry name" value="lambda repressor-like DNA-binding domains"/>
    <property type="match status" value="1"/>
</dbReference>
<protein>
    <submittedName>
        <fullName evidence="2">DNA-binding protein</fullName>
    </submittedName>
</protein>
<feature type="domain" description="HTH cro/C1-type" evidence="1">
    <location>
        <begin position="27"/>
        <end position="81"/>
    </location>
</feature>
<dbReference type="Proteomes" id="UP000616201">
    <property type="component" value="Unassembled WGS sequence"/>
</dbReference>
<reference evidence="2" key="1">
    <citation type="submission" date="2018-02" db="EMBL/GenBank/DDBJ databases">
        <authorList>
            <person name="Vasarhelyi B.M."/>
            <person name="Deshmukh S."/>
            <person name="Balint B."/>
            <person name="Kukolya J."/>
        </authorList>
    </citation>
    <scope>NUCLEOTIDE SEQUENCE</scope>
    <source>
        <strain evidence="2">KB22</strain>
    </source>
</reference>
<gene>
    <name evidence="2" type="ORF">C4F49_16560</name>
</gene>
<dbReference type="RefSeq" id="WP_196937135.1">
    <property type="nucleotide sequence ID" value="NZ_MU158698.1"/>
</dbReference>
<dbReference type="SUPFAM" id="SSF47413">
    <property type="entry name" value="lambda repressor-like DNA-binding domains"/>
    <property type="match status" value="1"/>
</dbReference>